<proteinExistence type="predicted"/>
<name>A0ABW7X754_9NOCA</name>
<protein>
    <recommendedName>
        <fullName evidence="3">FXSXX-COOH protein</fullName>
    </recommendedName>
</protein>
<dbReference type="RefSeq" id="WP_397094276.1">
    <property type="nucleotide sequence ID" value="NZ_JBIRYO010000020.1"/>
</dbReference>
<dbReference type="Proteomes" id="UP001611415">
    <property type="component" value="Unassembled WGS sequence"/>
</dbReference>
<evidence type="ECO:0000313" key="2">
    <source>
        <dbReference type="Proteomes" id="UP001611415"/>
    </source>
</evidence>
<sequence length="71" mass="8038">MTTFFDRDQADHADQRALVHDADHDVGLDARALHPVAERVRAAFDAADIADRIEQSFRTPLPDDDEYPLAY</sequence>
<evidence type="ECO:0000313" key="1">
    <source>
        <dbReference type="EMBL" id="MFI2476961.1"/>
    </source>
</evidence>
<comment type="caution">
    <text evidence="1">The sequence shown here is derived from an EMBL/GenBank/DDBJ whole genome shotgun (WGS) entry which is preliminary data.</text>
</comment>
<reference evidence="1 2" key="1">
    <citation type="submission" date="2024-10" db="EMBL/GenBank/DDBJ databases">
        <title>The Natural Products Discovery Center: Release of the First 8490 Sequenced Strains for Exploring Actinobacteria Biosynthetic Diversity.</title>
        <authorList>
            <person name="Kalkreuter E."/>
            <person name="Kautsar S.A."/>
            <person name="Yang D."/>
            <person name="Bader C.D."/>
            <person name="Teijaro C.N."/>
            <person name="Fluegel L."/>
            <person name="Davis C.M."/>
            <person name="Simpson J.R."/>
            <person name="Lauterbach L."/>
            <person name="Steele A.D."/>
            <person name="Gui C."/>
            <person name="Meng S."/>
            <person name="Li G."/>
            <person name="Viehrig K."/>
            <person name="Ye F."/>
            <person name="Su P."/>
            <person name="Kiefer A.F."/>
            <person name="Nichols A."/>
            <person name="Cepeda A.J."/>
            <person name="Yan W."/>
            <person name="Fan B."/>
            <person name="Jiang Y."/>
            <person name="Adhikari A."/>
            <person name="Zheng C.-J."/>
            <person name="Schuster L."/>
            <person name="Cowan T.M."/>
            <person name="Smanski M.J."/>
            <person name="Chevrette M.G."/>
            <person name="De Carvalho L.P.S."/>
            <person name="Shen B."/>
        </authorList>
    </citation>
    <scope>NUCLEOTIDE SEQUENCE [LARGE SCALE GENOMIC DNA]</scope>
    <source>
        <strain evidence="1 2">NPDC019275</strain>
    </source>
</reference>
<dbReference type="EMBL" id="JBIRYO010000020">
    <property type="protein sequence ID" value="MFI2476961.1"/>
    <property type="molecule type" value="Genomic_DNA"/>
</dbReference>
<gene>
    <name evidence="1" type="ORF">ACH49W_26565</name>
</gene>
<keyword evidence="2" id="KW-1185">Reference proteome</keyword>
<evidence type="ECO:0008006" key="3">
    <source>
        <dbReference type="Google" id="ProtNLM"/>
    </source>
</evidence>
<accession>A0ABW7X754</accession>
<organism evidence="1 2">
    <name type="scientific">Nocardia xishanensis</name>
    <dbReference type="NCBI Taxonomy" id="238964"/>
    <lineage>
        <taxon>Bacteria</taxon>
        <taxon>Bacillati</taxon>
        <taxon>Actinomycetota</taxon>
        <taxon>Actinomycetes</taxon>
        <taxon>Mycobacteriales</taxon>
        <taxon>Nocardiaceae</taxon>
        <taxon>Nocardia</taxon>
    </lineage>
</organism>